<feature type="domain" description="Mutator-like transposase" evidence="2">
    <location>
        <begin position="19"/>
        <end position="124"/>
    </location>
</feature>
<dbReference type="Proteomes" id="UP001159363">
    <property type="component" value="Chromosome 6"/>
</dbReference>
<feature type="chain" id="PRO_5045753572" description="Mutator-like transposase domain-containing protein" evidence="1">
    <location>
        <begin position="28"/>
        <end position="125"/>
    </location>
</feature>
<dbReference type="InterPro" id="IPR049012">
    <property type="entry name" value="Mutator_transp_dom"/>
</dbReference>
<feature type="signal peptide" evidence="1">
    <location>
        <begin position="1"/>
        <end position="27"/>
    </location>
</feature>
<reference evidence="3 4" key="1">
    <citation type="submission" date="2023-02" db="EMBL/GenBank/DDBJ databases">
        <title>LHISI_Scaffold_Assembly.</title>
        <authorList>
            <person name="Stuart O.P."/>
            <person name="Cleave R."/>
            <person name="Magrath M.J.L."/>
            <person name="Mikheyev A.S."/>
        </authorList>
    </citation>
    <scope>NUCLEOTIDE SEQUENCE [LARGE SCALE GENOMIC DNA]</scope>
    <source>
        <strain evidence="3">Daus_M_001</strain>
        <tissue evidence="3">Leg muscle</tissue>
    </source>
</reference>
<evidence type="ECO:0000259" key="2">
    <source>
        <dbReference type="Pfam" id="PF20700"/>
    </source>
</evidence>
<accession>A0ABQ9H6Z1</accession>
<evidence type="ECO:0000313" key="4">
    <source>
        <dbReference type="Proteomes" id="UP001159363"/>
    </source>
</evidence>
<evidence type="ECO:0000256" key="1">
    <source>
        <dbReference type="SAM" id="SignalP"/>
    </source>
</evidence>
<sequence>MRNIMEARIVHLWIWILVCNVVSKITSENRENKDTYMPINETAVHSILATGGGYSPLREFSAAVDMHCMTREEGSEAIDDAALQSMLDTVEEEKAIAIRDGNVDSDGVPMCTMVADGAWCKRSYI</sequence>
<organism evidence="3 4">
    <name type="scientific">Dryococelus australis</name>
    <dbReference type="NCBI Taxonomy" id="614101"/>
    <lineage>
        <taxon>Eukaryota</taxon>
        <taxon>Metazoa</taxon>
        <taxon>Ecdysozoa</taxon>
        <taxon>Arthropoda</taxon>
        <taxon>Hexapoda</taxon>
        <taxon>Insecta</taxon>
        <taxon>Pterygota</taxon>
        <taxon>Neoptera</taxon>
        <taxon>Polyneoptera</taxon>
        <taxon>Phasmatodea</taxon>
        <taxon>Verophasmatodea</taxon>
        <taxon>Anareolatae</taxon>
        <taxon>Phasmatidae</taxon>
        <taxon>Eurycanthinae</taxon>
        <taxon>Dryococelus</taxon>
    </lineage>
</organism>
<evidence type="ECO:0000313" key="3">
    <source>
        <dbReference type="EMBL" id="KAJ8880068.1"/>
    </source>
</evidence>
<protein>
    <recommendedName>
        <fullName evidence="2">Mutator-like transposase domain-containing protein</fullName>
    </recommendedName>
</protein>
<dbReference type="Pfam" id="PF20700">
    <property type="entry name" value="Mutator"/>
    <property type="match status" value="1"/>
</dbReference>
<name>A0ABQ9H6Z1_9NEOP</name>
<keyword evidence="1" id="KW-0732">Signal</keyword>
<comment type="caution">
    <text evidence="3">The sequence shown here is derived from an EMBL/GenBank/DDBJ whole genome shotgun (WGS) entry which is preliminary data.</text>
</comment>
<dbReference type="EMBL" id="JARBHB010000007">
    <property type="protein sequence ID" value="KAJ8880068.1"/>
    <property type="molecule type" value="Genomic_DNA"/>
</dbReference>
<gene>
    <name evidence="3" type="ORF">PR048_020691</name>
</gene>
<keyword evidence="4" id="KW-1185">Reference proteome</keyword>
<proteinExistence type="predicted"/>